<dbReference type="Proteomes" id="UP000783871">
    <property type="component" value="Unassembled WGS sequence"/>
</dbReference>
<keyword evidence="1" id="KW-1133">Transmembrane helix</keyword>
<keyword evidence="1" id="KW-0472">Membrane</keyword>
<dbReference type="RefSeq" id="WP_167999487.1">
    <property type="nucleotide sequence ID" value="NZ_JAATEO010000003.1"/>
</dbReference>
<comment type="caution">
    <text evidence="2">The sequence shown here is derived from an EMBL/GenBank/DDBJ whole genome shotgun (WGS) entry which is preliminary data.</text>
</comment>
<name>A0ABX0Z4E3_9ACTN</name>
<reference evidence="2 3" key="1">
    <citation type="submission" date="2020-03" db="EMBL/GenBank/DDBJ databases">
        <title>WGS of actinomycetes isolated from Thailand.</title>
        <authorList>
            <person name="Thawai C."/>
        </authorList>
    </citation>
    <scope>NUCLEOTIDE SEQUENCE [LARGE SCALE GENOMIC DNA]</scope>
    <source>
        <strain evidence="2 3">HSS6-12</strain>
    </source>
</reference>
<feature type="transmembrane region" description="Helical" evidence="1">
    <location>
        <begin position="75"/>
        <end position="94"/>
    </location>
</feature>
<keyword evidence="1" id="KW-0812">Transmembrane</keyword>
<accession>A0ABX0Z4E3</accession>
<evidence type="ECO:0000313" key="3">
    <source>
        <dbReference type="Proteomes" id="UP000783871"/>
    </source>
</evidence>
<dbReference type="EMBL" id="JAATEO010000003">
    <property type="protein sequence ID" value="NJP31056.1"/>
    <property type="molecule type" value="Genomic_DNA"/>
</dbReference>
<protein>
    <submittedName>
        <fullName evidence="2">Uncharacterized protein</fullName>
    </submittedName>
</protein>
<sequence>MSRAQTLAAALLAGLMLAGVTLAGWGLHDLARARGCLENGAGVSGWTGSTMTDAGCLIETEHQGTILLALYGPDFGTTLLAMAVAVGSAVLLVVQLARRRRDRKIAA</sequence>
<gene>
    <name evidence="2" type="ORF">HCJ94_03415</name>
</gene>
<evidence type="ECO:0000313" key="2">
    <source>
        <dbReference type="EMBL" id="NJP31056.1"/>
    </source>
</evidence>
<evidence type="ECO:0000256" key="1">
    <source>
        <dbReference type="SAM" id="Phobius"/>
    </source>
</evidence>
<proteinExistence type="predicted"/>
<keyword evidence="3" id="KW-1185">Reference proteome</keyword>
<organism evidence="2 3">
    <name type="scientific">Micromonospora thermarum</name>
    <dbReference type="NCBI Taxonomy" id="2720024"/>
    <lineage>
        <taxon>Bacteria</taxon>
        <taxon>Bacillati</taxon>
        <taxon>Actinomycetota</taxon>
        <taxon>Actinomycetes</taxon>
        <taxon>Micromonosporales</taxon>
        <taxon>Micromonosporaceae</taxon>
        <taxon>Micromonospora</taxon>
    </lineage>
</organism>